<dbReference type="EMBL" id="MH078492">
    <property type="protein sequence ID" value="AXR98667.1"/>
    <property type="molecule type" value="mRNA"/>
</dbReference>
<evidence type="ECO:0000313" key="10">
    <source>
        <dbReference type="EMBL" id="AXR98667.1"/>
    </source>
</evidence>
<name>A0A346QRS3_ANDDA</name>
<proteinExistence type="evidence at transcript level"/>
<dbReference type="PANTHER" id="PTHR24411">
    <property type="entry name" value="NUCLEAR FACTOR ERYTHROID 2-RELATED FACTOR"/>
    <property type="match status" value="1"/>
</dbReference>
<dbReference type="InterPro" id="IPR004827">
    <property type="entry name" value="bZIP"/>
</dbReference>
<dbReference type="Pfam" id="PF03131">
    <property type="entry name" value="bZIP_Maf"/>
    <property type="match status" value="1"/>
</dbReference>
<sequence>MLELELPPAQPTQQDMDLIDILWRQDIDLGAGREVFDYSHRQKEYELAKQKKLEKERLEELQREQEKALLAQLQLDEETGEFVPILPAQHIETGTTCISNACLQSKEPLQPAGGALSFDECMQLLADTFPFVVHNEPPSATFQQLVHDSCPESDPVFITTNQTLTPEPSVLQNTGADVDNMNDIDQVWEELLSIPELQCLHIESDSLTQVDIFSIQDTKPPETAENYSFYNPMSLVEKEINSNPVFHNTFTSSFTSAMPVEDLNHLKGDPLHLVDELYTTFIDRKVNGSMPTTSDLLTEPISELVAMPDLSLCKAFNGEKPACAPECTDSDSGISVNASPNAASPGPSLGSSLYGDASYNYSDSEMEDLDSAPGSVLQNHSEMHPLQFQEDLAYPSSPSHELKMQQFDVEVKNSPKKEVPASPGYNRSPFAKDKYSSRLEARFTRDTQRAKALQIPFSVDNMINLPVDDFNEIMSKHQLNEAQLALIRDIRRRGKNKVAAQNCRKRKLENIVELEHDLDHLKDEKDKLLAEKGEYNKNFQLLKKQLGALYLEVFSQLRDEDGNPYSPTEYSLQQTRDGNVFLVPKTLKTENKTD</sequence>
<dbReference type="FunFam" id="1.10.880.10:FF:000001">
    <property type="entry name" value="Nuclear factor erythroid 2-related factor 2"/>
    <property type="match status" value="1"/>
</dbReference>
<dbReference type="GO" id="GO:0000978">
    <property type="term" value="F:RNA polymerase II cis-regulatory region sequence-specific DNA binding"/>
    <property type="evidence" value="ECO:0007669"/>
    <property type="project" value="InterPro"/>
</dbReference>
<feature type="domain" description="BZIP" evidence="9">
    <location>
        <begin position="486"/>
        <end position="549"/>
    </location>
</feature>
<evidence type="ECO:0000256" key="6">
    <source>
        <dbReference type="ARBA" id="ARBA00023242"/>
    </source>
</evidence>
<reference evidence="10" key="1">
    <citation type="journal article" date="2018" name="J. Therm. Biol.">
        <title>Effects of heat stress on the liver of the Chinese giant salamander Andrias davidianus: Histopathological changes and expression characterization of Nrf2-mediated antioxidant pathway genes.</title>
        <authorList>
            <person name="Wang C."/>
            <person name="Zhou Y.L."/>
            <person name="Zhu Q.H."/>
            <person name="Zhou Z.K."/>
            <person name="Gu W.B."/>
            <person name="Liu Z.P."/>
            <person name="Wang L.Z."/>
            <person name="Shu M.A."/>
        </authorList>
    </citation>
    <scope>NUCLEOTIDE SEQUENCE</scope>
</reference>
<dbReference type="SUPFAM" id="SSF47454">
    <property type="entry name" value="A DNA-binding domain in eukaryotic transcription factors"/>
    <property type="match status" value="1"/>
</dbReference>
<dbReference type="Gene3D" id="1.10.880.10">
    <property type="entry name" value="Transcription factor, Skn-1-like, DNA-binding domain"/>
    <property type="match status" value="1"/>
</dbReference>
<dbReference type="SMART" id="SM00338">
    <property type="entry name" value="BRLZ"/>
    <property type="match status" value="1"/>
</dbReference>
<keyword evidence="4" id="KW-0010">Activator</keyword>
<accession>A0A346QRS3</accession>
<gene>
    <name evidence="10" type="primary">Nrf2</name>
</gene>
<dbReference type="GO" id="GO:0000981">
    <property type="term" value="F:DNA-binding transcription factor activity, RNA polymerase II-specific"/>
    <property type="evidence" value="ECO:0007669"/>
    <property type="project" value="TreeGrafter"/>
</dbReference>
<protein>
    <submittedName>
        <fullName evidence="10">Nuclear factor E2-related factor 2</fullName>
    </submittedName>
</protein>
<dbReference type="GO" id="GO:0005634">
    <property type="term" value="C:nucleus"/>
    <property type="evidence" value="ECO:0007669"/>
    <property type="project" value="TreeGrafter"/>
</dbReference>
<dbReference type="InterPro" id="IPR046347">
    <property type="entry name" value="bZIP_sf"/>
</dbReference>
<evidence type="ECO:0000256" key="2">
    <source>
        <dbReference type="ARBA" id="ARBA00023015"/>
    </source>
</evidence>
<evidence type="ECO:0000259" key="9">
    <source>
        <dbReference type="PROSITE" id="PS50217"/>
    </source>
</evidence>
<dbReference type="InterPro" id="IPR008917">
    <property type="entry name" value="TF_DNA-bd_sf"/>
</dbReference>
<evidence type="ECO:0000256" key="5">
    <source>
        <dbReference type="ARBA" id="ARBA00023163"/>
    </source>
</evidence>
<keyword evidence="3" id="KW-0238">DNA-binding</keyword>
<organism evidence="10">
    <name type="scientific">Andrias davidianus</name>
    <name type="common">Chinese giant salamander</name>
    <name type="synonym">Sieboldia davidiana</name>
    <dbReference type="NCBI Taxonomy" id="141262"/>
    <lineage>
        <taxon>Eukaryota</taxon>
        <taxon>Metazoa</taxon>
        <taxon>Chordata</taxon>
        <taxon>Craniata</taxon>
        <taxon>Vertebrata</taxon>
        <taxon>Euteleostomi</taxon>
        <taxon>Amphibia</taxon>
        <taxon>Batrachia</taxon>
        <taxon>Caudata</taxon>
        <taxon>Cryptobranchoidea</taxon>
        <taxon>Cryptobranchidae</taxon>
        <taxon>Andrias</taxon>
    </lineage>
</organism>
<dbReference type="AlphaFoldDB" id="A0A346QRS3"/>
<evidence type="ECO:0000256" key="1">
    <source>
        <dbReference type="ARBA" id="ARBA00008157"/>
    </source>
</evidence>
<feature type="region of interest" description="Disordered" evidence="8">
    <location>
        <begin position="412"/>
        <end position="431"/>
    </location>
</feature>
<keyword evidence="7" id="KW-0175">Coiled coil</keyword>
<dbReference type="PROSITE" id="PS00036">
    <property type="entry name" value="BZIP_BASIC"/>
    <property type="match status" value="1"/>
</dbReference>
<dbReference type="PANTHER" id="PTHR24411:SF3">
    <property type="entry name" value="NUCLEAR FACTOR ERYTHROID 2-RELATED FACTOR 2"/>
    <property type="match status" value="1"/>
</dbReference>
<keyword evidence="6" id="KW-0539">Nucleus</keyword>
<dbReference type="CDD" id="cd14720">
    <property type="entry name" value="bZIP_NFE2-like"/>
    <property type="match status" value="1"/>
</dbReference>
<comment type="similarity">
    <text evidence="1">Belongs to the bZIP family. CNC subfamily.</text>
</comment>
<dbReference type="PROSITE" id="PS50217">
    <property type="entry name" value="BZIP"/>
    <property type="match status" value="1"/>
</dbReference>
<evidence type="ECO:0000256" key="7">
    <source>
        <dbReference type="SAM" id="Coils"/>
    </source>
</evidence>
<keyword evidence="2" id="KW-0805">Transcription regulation</keyword>
<evidence type="ECO:0000256" key="3">
    <source>
        <dbReference type="ARBA" id="ARBA00023125"/>
    </source>
</evidence>
<dbReference type="GO" id="GO:0034599">
    <property type="term" value="P:cellular response to oxidative stress"/>
    <property type="evidence" value="ECO:0007669"/>
    <property type="project" value="TreeGrafter"/>
</dbReference>
<dbReference type="SUPFAM" id="SSF57959">
    <property type="entry name" value="Leucine zipper domain"/>
    <property type="match status" value="1"/>
</dbReference>
<dbReference type="InterPro" id="IPR004826">
    <property type="entry name" value="bZIP_Maf"/>
</dbReference>
<evidence type="ECO:0000256" key="8">
    <source>
        <dbReference type="SAM" id="MobiDB-lite"/>
    </source>
</evidence>
<evidence type="ECO:0000256" key="4">
    <source>
        <dbReference type="ARBA" id="ARBA00023159"/>
    </source>
</evidence>
<keyword evidence="5" id="KW-0804">Transcription</keyword>
<dbReference type="InterPro" id="IPR047167">
    <property type="entry name" value="NFE2-like"/>
</dbReference>
<feature type="coiled-coil region" evidence="7">
    <location>
        <begin position="41"/>
        <end position="78"/>
    </location>
</feature>
<feature type="coiled-coil region" evidence="7">
    <location>
        <begin position="504"/>
        <end position="545"/>
    </location>
</feature>